<dbReference type="NCBIfam" id="NF005155">
    <property type="entry name" value="PRK06635.1-4"/>
    <property type="match status" value="1"/>
</dbReference>
<feature type="domain" description="ACT" evidence="12">
    <location>
        <begin position="264"/>
        <end position="347"/>
    </location>
</feature>
<dbReference type="InterPro" id="IPR054352">
    <property type="entry name" value="ACT_Aspartokinase"/>
</dbReference>
<dbReference type="Gene3D" id="3.40.1160.10">
    <property type="entry name" value="Acetylglutamate kinase-like"/>
    <property type="match status" value="1"/>
</dbReference>
<evidence type="ECO:0000256" key="6">
    <source>
        <dbReference type="ARBA" id="ARBA00022679"/>
    </source>
</evidence>
<dbReference type="UniPathway" id="UPA00050">
    <property type="reaction ID" value="UER00461"/>
</dbReference>
<evidence type="ECO:0000256" key="7">
    <source>
        <dbReference type="ARBA" id="ARBA00022741"/>
    </source>
</evidence>
<evidence type="ECO:0000256" key="9">
    <source>
        <dbReference type="ARBA" id="ARBA00022840"/>
    </source>
</evidence>
<evidence type="ECO:0000259" key="12">
    <source>
        <dbReference type="PROSITE" id="PS51671"/>
    </source>
</evidence>
<accession>A0A0F9RUA1</accession>
<keyword evidence="6" id="KW-0808">Transferase</keyword>
<dbReference type="AlphaFoldDB" id="A0A0F9RUA1"/>
<dbReference type="CDD" id="cd04913">
    <property type="entry name" value="ACT_AKii-LysC-BS-like_1"/>
    <property type="match status" value="1"/>
</dbReference>
<evidence type="ECO:0000256" key="3">
    <source>
        <dbReference type="ARBA" id="ARBA00010122"/>
    </source>
</evidence>
<dbReference type="NCBIfam" id="TIGR00657">
    <property type="entry name" value="asp_kinases"/>
    <property type="match status" value="1"/>
</dbReference>
<keyword evidence="9" id="KW-0067">ATP-binding</keyword>
<dbReference type="CDD" id="cd04261">
    <property type="entry name" value="AAK_AKii-LysC-BS"/>
    <property type="match status" value="1"/>
</dbReference>
<gene>
    <name evidence="13" type="ORF">LCGC14_0852840</name>
</gene>
<dbReference type="PROSITE" id="PS51671">
    <property type="entry name" value="ACT"/>
    <property type="match status" value="1"/>
</dbReference>
<dbReference type="PROSITE" id="PS00324">
    <property type="entry name" value="ASPARTOKINASE"/>
    <property type="match status" value="1"/>
</dbReference>
<dbReference type="GO" id="GO:0009088">
    <property type="term" value="P:threonine biosynthetic process"/>
    <property type="evidence" value="ECO:0007669"/>
    <property type="project" value="UniProtKB-UniPathway"/>
</dbReference>
<dbReference type="GO" id="GO:0009090">
    <property type="term" value="P:homoserine biosynthetic process"/>
    <property type="evidence" value="ECO:0007669"/>
    <property type="project" value="TreeGrafter"/>
</dbReference>
<dbReference type="InterPro" id="IPR018042">
    <property type="entry name" value="Aspartate_kinase_CS"/>
</dbReference>
<keyword evidence="7" id="KW-0547">Nucleotide-binding</keyword>
<dbReference type="InterPro" id="IPR045865">
    <property type="entry name" value="ACT-like_dom_sf"/>
</dbReference>
<reference evidence="13" key="1">
    <citation type="journal article" date="2015" name="Nature">
        <title>Complex archaea that bridge the gap between prokaryotes and eukaryotes.</title>
        <authorList>
            <person name="Spang A."/>
            <person name="Saw J.H."/>
            <person name="Jorgensen S.L."/>
            <person name="Zaremba-Niedzwiedzka K."/>
            <person name="Martijn J."/>
            <person name="Lind A.E."/>
            <person name="van Eijk R."/>
            <person name="Schleper C."/>
            <person name="Guy L."/>
            <person name="Ettema T.J."/>
        </authorList>
    </citation>
    <scope>NUCLEOTIDE SEQUENCE</scope>
</reference>
<dbReference type="FunFam" id="3.40.1160.10:FF:000002">
    <property type="entry name" value="Aspartokinase"/>
    <property type="match status" value="1"/>
</dbReference>
<organism evidence="13">
    <name type="scientific">marine sediment metagenome</name>
    <dbReference type="NCBI Taxonomy" id="412755"/>
    <lineage>
        <taxon>unclassified sequences</taxon>
        <taxon>metagenomes</taxon>
        <taxon>ecological metagenomes</taxon>
    </lineage>
</organism>
<keyword evidence="5" id="KW-0028">Amino-acid biosynthesis</keyword>
<dbReference type="GO" id="GO:0005524">
    <property type="term" value="F:ATP binding"/>
    <property type="evidence" value="ECO:0007669"/>
    <property type="project" value="UniProtKB-KW"/>
</dbReference>
<comment type="catalytic activity">
    <reaction evidence="11">
        <text>L-aspartate + ATP = 4-phospho-L-aspartate + ADP</text>
        <dbReference type="Rhea" id="RHEA:23776"/>
        <dbReference type="ChEBI" id="CHEBI:29991"/>
        <dbReference type="ChEBI" id="CHEBI:30616"/>
        <dbReference type="ChEBI" id="CHEBI:57535"/>
        <dbReference type="ChEBI" id="CHEBI:456216"/>
        <dbReference type="EC" id="2.7.2.4"/>
    </reaction>
</comment>
<evidence type="ECO:0000256" key="2">
    <source>
        <dbReference type="ARBA" id="ARBA00005139"/>
    </source>
</evidence>
<comment type="similarity">
    <text evidence="3">Belongs to the aspartokinase family.</text>
</comment>
<protein>
    <recommendedName>
        <fullName evidence="4">aspartate kinase</fullName>
        <ecNumber evidence="4">2.7.2.4</ecNumber>
    </recommendedName>
</protein>
<dbReference type="Pfam" id="PF01842">
    <property type="entry name" value="ACT"/>
    <property type="match status" value="1"/>
</dbReference>
<proteinExistence type="inferred from homology"/>
<evidence type="ECO:0000256" key="10">
    <source>
        <dbReference type="ARBA" id="ARBA00023154"/>
    </source>
</evidence>
<dbReference type="GO" id="GO:0005829">
    <property type="term" value="C:cytosol"/>
    <property type="evidence" value="ECO:0007669"/>
    <property type="project" value="TreeGrafter"/>
</dbReference>
<dbReference type="EMBL" id="LAZR01002550">
    <property type="protein sequence ID" value="KKN28581.1"/>
    <property type="molecule type" value="Genomic_DNA"/>
</dbReference>
<dbReference type="InterPro" id="IPR002912">
    <property type="entry name" value="ACT_dom"/>
</dbReference>
<evidence type="ECO:0000256" key="11">
    <source>
        <dbReference type="ARBA" id="ARBA00047872"/>
    </source>
</evidence>
<dbReference type="PIRSF" id="PIRSF000726">
    <property type="entry name" value="Asp_kin"/>
    <property type="match status" value="1"/>
</dbReference>
<dbReference type="UniPathway" id="UPA00051">
    <property type="reaction ID" value="UER00462"/>
</dbReference>
<dbReference type="EC" id="2.7.2.4" evidence="4"/>
<dbReference type="PANTHER" id="PTHR21499">
    <property type="entry name" value="ASPARTATE KINASE"/>
    <property type="match status" value="1"/>
</dbReference>
<dbReference type="PANTHER" id="PTHR21499:SF3">
    <property type="entry name" value="ASPARTOKINASE"/>
    <property type="match status" value="1"/>
</dbReference>
<dbReference type="InterPro" id="IPR005260">
    <property type="entry name" value="Asp_kin_monofn"/>
</dbReference>
<dbReference type="InterPro" id="IPR001048">
    <property type="entry name" value="Asp/Glu/Uridylate_kinase"/>
</dbReference>
<dbReference type="SUPFAM" id="SSF53633">
    <property type="entry name" value="Carbamate kinase-like"/>
    <property type="match status" value="1"/>
</dbReference>
<dbReference type="InterPro" id="IPR001341">
    <property type="entry name" value="Asp_kinase"/>
</dbReference>
<evidence type="ECO:0000256" key="5">
    <source>
        <dbReference type="ARBA" id="ARBA00022605"/>
    </source>
</evidence>
<dbReference type="NCBIfam" id="NF005154">
    <property type="entry name" value="PRK06635.1-2"/>
    <property type="match status" value="1"/>
</dbReference>
<dbReference type="InterPro" id="IPR036393">
    <property type="entry name" value="AceGlu_kinase-like_sf"/>
</dbReference>
<keyword evidence="8" id="KW-0418">Kinase</keyword>
<evidence type="ECO:0000256" key="1">
    <source>
        <dbReference type="ARBA" id="ARBA00004986"/>
    </source>
</evidence>
<keyword evidence="10" id="KW-0457">Lysine biosynthesis</keyword>
<evidence type="ECO:0000256" key="4">
    <source>
        <dbReference type="ARBA" id="ARBA00013059"/>
    </source>
</evidence>
<dbReference type="SUPFAM" id="SSF55021">
    <property type="entry name" value="ACT-like"/>
    <property type="match status" value="2"/>
</dbReference>
<comment type="caution">
    <text evidence="13">The sequence shown here is derived from an EMBL/GenBank/DDBJ whole genome shotgun (WGS) entry which is preliminary data.</text>
</comment>
<dbReference type="NCBIfam" id="TIGR00656">
    <property type="entry name" value="asp_kin_monofn"/>
    <property type="match status" value="1"/>
</dbReference>
<dbReference type="CDD" id="cd04923">
    <property type="entry name" value="ACT_AK-LysC-DapG-like_2"/>
    <property type="match status" value="1"/>
</dbReference>
<dbReference type="Gene3D" id="3.30.2130.10">
    <property type="entry name" value="VC0802-like"/>
    <property type="match status" value="1"/>
</dbReference>
<sequence>MPLTVQKFGGTSIANATHIKSAAKRVIKTYSAGNKVVVVVSARGRMTDELLELAYEINDRPSSRELDMLLSTGEQMSSALMAMAIHSLGYPAVSFVGRQVGITTDSFHTNGRIININANRIAKELSQDKIVVVAGYQGVDENDNITTLGRGGSDTTAVALAAMLKADICDIYTDVDGIYTADPHIVSEARKLTKISYDEILELASMGAQVVHVRSIELAKNYNVPIRVRPSFNDGTGTLICKEVSEMEKIVVSGATVTKNEAKITIIGVYDKPGQAAKIFRELAKENVNVDMIIQNIGAHGLTDVTFTVLKGDLPIALATTERIKGEIKAKKIIADDKIAKLSVVGVGMRSHCGIAERLFSTLSDEKINIQMISTSEIKISCVIEEGQAERALIAVHRAFELDKEPQAFTRGA</sequence>
<name>A0A0F9RUA1_9ZZZZ</name>
<comment type="pathway">
    <text evidence="2">Amino-acid biosynthesis; L-threonine biosynthesis; L-threonine from L-aspartate: step 1/5.</text>
</comment>
<dbReference type="Pfam" id="PF22468">
    <property type="entry name" value="ACT_9"/>
    <property type="match status" value="1"/>
</dbReference>
<dbReference type="GO" id="GO:0004072">
    <property type="term" value="F:aspartate kinase activity"/>
    <property type="evidence" value="ECO:0007669"/>
    <property type="project" value="UniProtKB-EC"/>
</dbReference>
<evidence type="ECO:0000313" key="13">
    <source>
        <dbReference type="EMBL" id="KKN28581.1"/>
    </source>
</evidence>
<dbReference type="FunFam" id="3.30.2130.10:FF:000002">
    <property type="entry name" value="Aspartokinase"/>
    <property type="match status" value="1"/>
</dbReference>
<dbReference type="InterPro" id="IPR041740">
    <property type="entry name" value="AKii-LysC-BS"/>
</dbReference>
<comment type="pathway">
    <text evidence="1">Amino-acid biosynthesis; L-methionine biosynthesis via de novo pathway; L-homoserine from L-aspartate: step 1/3.</text>
</comment>
<evidence type="ECO:0000256" key="8">
    <source>
        <dbReference type="ARBA" id="ARBA00022777"/>
    </source>
</evidence>
<dbReference type="GO" id="GO:0009089">
    <property type="term" value="P:lysine biosynthetic process via diaminopimelate"/>
    <property type="evidence" value="ECO:0007669"/>
    <property type="project" value="InterPro"/>
</dbReference>
<dbReference type="Pfam" id="PF00696">
    <property type="entry name" value="AA_kinase"/>
    <property type="match status" value="1"/>
</dbReference>